<feature type="domain" description="Alpha-D-phosphohexomutase alpha/beta/alpha" evidence="14">
    <location>
        <begin position="158"/>
        <end position="252"/>
    </location>
</feature>
<comment type="catalytic activity">
    <reaction evidence="6 9 11">
        <text>alpha-D-glucosamine 1-phosphate = D-glucosamine 6-phosphate</text>
        <dbReference type="Rhea" id="RHEA:23424"/>
        <dbReference type="ChEBI" id="CHEBI:58516"/>
        <dbReference type="ChEBI" id="CHEBI:58725"/>
        <dbReference type="EC" id="5.4.2.10"/>
    </reaction>
</comment>
<dbReference type="EMBL" id="QNRX01000001">
    <property type="protein sequence ID" value="RBP70196.1"/>
    <property type="molecule type" value="Genomic_DNA"/>
</dbReference>
<keyword evidence="5 9" id="KW-0413">Isomerase</keyword>
<dbReference type="InterPro" id="IPR006352">
    <property type="entry name" value="GlmM_bact"/>
</dbReference>
<comment type="function">
    <text evidence="9 11">Catalyzes the conversion of glucosamine-6-phosphate to glucosamine-1-phosphate.</text>
</comment>
<dbReference type="SUPFAM" id="SSF55957">
    <property type="entry name" value="Phosphoglucomutase, C-terminal domain"/>
    <property type="match status" value="1"/>
</dbReference>
<dbReference type="FunFam" id="3.30.310.50:FF:000001">
    <property type="entry name" value="Phosphoglucosamine mutase"/>
    <property type="match status" value="1"/>
</dbReference>
<dbReference type="PANTHER" id="PTHR42946:SF1">
    <property type="entry name" value="PHOSPHOGLUCOMUTASE (ALPHA-D-GLUCOSE-1,6-BISPHOSPHATE-DEPENDENT)"/>
    <property type="match status" value="1"/>
</dbReference>
<feature type="binding site" evidence="9">
    <location>
        <position position="239"/>
    </location>
    <ligand>
        <name>Mg(2+)</name>
        <dbReference type="ChEBI" id="CHEBI:18420"/>
    </ligand>
</feature>
<dbReference type="InterPro" id="IPR016055">
    <property type="entry name" value="A-D-PHexomutase_a/b/a-I/II/III"/>
</dbReference>
<dbReference type="EC" id="5.4.2.10" evidence="7 9"/>
<sequence length="447" mass="48363">MGKLFGTDGVRGIANIELTPQLAFQLGRAGAYVLGEGNHTPTIVIGKDTRISGDMLESALIAGICSMGGNVIQLGVLPTPGVAVLTRHFKADAGVVISASHNPAEFNGIKFFNKDGFKLSDQVEDEIEKLILEDYEFDLPGGDSVGAITQCDYPEQVYMDFLLDSLDVDFKGLKIVLDCANGASYKIAPEIFAKLGAQIICIGDQPDGININCNCGSTHLEGLQETVVREGADLGLAFDGDADRLLAVDNLGRNIDGDQIMNIFAYSMAKEGKLKQNTVVATVMSNMGLEIALKECNCKAVKTAVGDRYVLETMQKEDYNLGGEQSGHIILLDHNTTGDGLLTAVQLTQIIKKENTSLHKLADKMTIYPQVLVNAKVKNENKKKYLEDIVIGEKIAQIEEHFHGKGRVLIRPSGTEPLVRVMIEGEDQKELESIAQGLADLIVERLG</sequence>
<dbReference type="CDD" id="cd05802">
    <property type="entry name" value="GlmM"/>
    <property type="match status" value="1"/>
</dbReference>
<dbReference type="GO" id="GO:0009252">
    <property type="term" value="P:peptidoglycan biosynthetic process"/>
    <property type="evidence" value="ECO:0007669"/>
    <property type="project" value="TreeGrafter"/>
</dbReference>
<proteinExistence type="inferred from homology"/>
<dbReference type="InterPro" id="IPR005841">
    <property type="entry name" value="Alpha-D-phosphohexomutase_SF"/>
</dbReference>
<dbReference type="InterPro" id="IPR050060">
    <property type="entry name" value="Phosphoglucosamine_mutase"/>
</dbReference>
<dbReference type="InterPro" id="IPR005846">
    <property type="entry name" value="A-D-PHexomutase_a/b/a-III"/>
</dbReference>
<keyword evidence="4 9" id="KW-0460">Magnesium</keyword>
<dbReference type="Proteomes" id="UP000253490">
    <property type="component" value="Unassembled WGS sequence"/>
</dbReference>
<dbReference type="FunFam" id="3.40.120.10:FF:000002">
    <property type="entry name" value="Phosphoglucosamine mutase"/>
    <property type="match status" value="1"/>
</dbReference>
<feature type="domain" description="Alpha-D-phosphohexomutase alpha/beta/alpha" evidence="15">
    <location>
        <begin position="256"/>
        <end position="365"/>
    </location>
</feature>
<gene>
    <name evidence="9" type="primary">glmM</name>
    <name evidence="16" type="ORF">DES36_101255</name>
</gene>
<evidence type="ECO:0000256" key="10">
    <source>
        <dbReference type="RuleBase" id="RU004326"/>
    </source>
</evidence>
<comment type="cofactor">
    <cofactor evidence="9">
        <name>Mg(2+)</name>
        <dbReference type="ChEBI" id="CHEBI:18420"/>
    </cofactor>
    <text evidence="9">Binds 1 Mg(2+) ion per subunit.</text>
</comment>
<evidence type="ECO:0000256" key="5">
    <source>
        <dbReference type="ARBA" id="ARBA00023235"/>
    </source>
</evidence>
<dbReference type="AlphaFoldDB" id="A0A366IFS9"/>
<evidence type="ECO:0000256" key="7">
    <source>
        <dbReference type="ARBA" id="ARBA00066330"/>
    </source>
</evidence>
<evidence type="ECO:0000313" key="17">
    <source>
        <dbReference type="Proteomes" id="UP000253490"/>
    </source>
</evidence>
<evidence type="ECO:0000259" key="12">
    <source>
        <dbReference type="Pfam" id="PF00408"/>
    </source>
</evidence>
<feature type="domain" description="Alpha-D-phosphohexomutase alpha/beta/alpha" evidence="13">
    <location>
        <begin position="3"/>
        <end position="133"/>
    </location>
</feature>
<reference evidence="16 17" key="1">
    <citation type="submission" date="2018-06" db="EMBL/GenBank/DDBJ databases">
        <title>Genomic Encyclopedia of Type Strains, Phase IV (KMG-IV): sequencing the most valuable type-strain genomes for metagenomic binning, comparative biology and taxonomic classification.</title>
        <authorList>
            <person name="Goeker M."/>
        </authorList>
    </citation>
    <scope>NUCLEOTIDE SEQUENCE [LARGE SCALE GENOMIC DNA]</scope>
    <source>
        <strain evidence="16 17">DSM 22112</strain>
    </source>
</reference>
<feature type="modified residue" description="Phosphoserine" evidence="9">
    <location>
        <position position="100"/>
    </location>
</feature>
<evidence type="ECO:0000256" key="11">
    <source>
        <dbReference type="RuleBase" id="RU004327"/>
    </source>
</evidence>
<dbReference type="PANTHER" id="PTHR42946">
    <property type="entry name" value="PHOSPHOHEXOSE MUTASE"/>
    <property type="match status" value="1"/>
</dbReference>
<dbReference type="Gene3D" id="3.40.120.10">
    <property type="entry name" value="Alpha-D-Glucose-1,6-Bisphosphate, subunit A, domain 3"/>
    <property type="match status" value="3"/>
</dbReference>
<dbReference type="Gene3D" id="3.30.310.50">
    <property type="entry name" value="Alpha-D-phosphohexomutase, C-terminal domain"/>
    <property type="match status" value="1"/>
</dbReference>
<evidence type="ECO:0000256" key="9">
    <source>
        <dbReference type="HAMAP-Rule" id="MF_01554"/>
    </source>
</evidence>
<dbReference type="SUPFAM" id="SSF53738">
    <property type="entry name" value="Phosphoglucomutase, first 3 domains"/>
    <property type="match status" value="3"/>
</dbReference>
<dbReference type="HAMAP" id="MF_01554_B">
    <property type="entry name" value="GlmM_B"/>
    <property type="match status" value="1"/>
</dbReference>
<dbReference type="Pfam" id="PF02878">
    <property type="entry name" value="PGM_PMM_I"/>
    <property type="match status" value="1"/>
</dbReference>
<keyword evidence="3 9" id="KW-0479">Metal-binding</keyword>
<dbReference type="NCBIfam" id="TIGR01455">
    <property type="entry name" value="glmM"/>
    <property type="match status" value="1"/>
</dbReference>
<dbReference type="RefSeq" id="WP_113919403.1">
    <property type="nucleotide sequence ID" value="NZ_QNRX01000001.1"/>
</dbReference>
<dbReference type="InterPro" id="IPR005844">
    <property type="entry name" value="A-D-PHexomutase_a/b/a-I"/>
</dbReference>
<dbReference type="InterPro" id="IPR036900">
    <property type="entry name" value="A-D-PHexomutase_C_sf"/>
</dbReference>
<evidence type="ECO:0000256" key="4">
    <source>
        <dbReference type="ARBA" id="ARBA00022842"/>
    </source>
</evidence>
<dbReference type="GO" id="GO:0000287">
    <property type="term" value="F:magnesium ion binding"/>
    <property type="evidence" value="ECO:0007669"/>
    <property type="project" value="UniProtKB-UniRule"/>
</dbReference>
<dbReference type="PRINTS" id="PR00509">
    <property type="entry name" value="PGMPMM"/>
</dbReference>
<comment type="similarity">
    <text evidence="1 9 10">Belongs to the phosphohexose mutase family.</text>
</comment>
<evidence type="ECO:0000256" key="1">
    <source>
        <dbReference type="ARBA" id="ARBA00010231"/>
    </source>
</evidence>
<dbReference type="FunFam" id="3.40.120.10:FF:000001">
    <property type="entry name" value="Phosphoglucosamine mutase"/>
    <property type="match status" value="1"/>
</dbReference>
<dbReference type="Pfam" id="PF02880">
    <property type="entry name" value="PGM_PMM_III"/>
    <property type="match status" value="1"/>
</dbReference>
<dbReference type="OrthoDB" id="9806956at2"/>
<evidence type="ECO:0000313" key="16">
    <source>
        <dbReference type="EMBL" id="RBP70196.1"/>
    </source>
</evidence>
<dbReference type="Pfam" id="PF00408">
    <property type="entry name" value="PGM_PMM_IV"/>
    <property type="match status" value="1"/>
</dbReference>
<dbReference type="GO" id="GO:0008966">
    <property type="term" value="F:phosphoglucosamine mutase activity"/>
    <property type="evidence" value="ECO:0007669"/>
    <property type="project" value="UniProtKB-UniRule"/>
</dbReference>
<protein>
    <recommendedName>
        <fullName evidence="8 9">Phosphoglucosamine mutase</fullName>
        <ecNumber evidence="7 9">5.4.2.10</ecNumber>
    </recommendedName>
</protein>
<dbReference type="NCBIfam" id="NF008139">
    <property type="entry name" value="PRK10887.1"/>
    <property type="match status" value="1"/>
</dbReference>
<dbReference type="InterPro" id="IPR005843">
    <property type="entry name" value="A-D-PHexomutase_C"/>
</dbReference>
<dbReference type="PROSITE" id="PS00710">
    <property type="entry name" value="PGM_PMM"/>
    <property type="match status" value="1"/>
</dbReference>
<organism evidence="16 17">
    <name type="scientific">Alkalibaculum bacchi</name>
    <dbReference type="NCBI Taxonomy" id="645887"/>
    <lineage>
        <taxon>Bacteria</taxon>
        <taxon>Bacillati</taxon>
        <taxon>Bacillota</taxon>
        <taxon>Clostridia</taxon>
        <taxon>Eubacteriales</taxon>
        <taxon>Eubacteriaceae</taxon>
        <taxon>Alkalibaculum</taxon>
    </lineage>
</organism>
<feature type="domain" description="Alpha-D-phosphohexomutase C-terminal" evidence="12">
    <location>
        <begin position="372"/>
        <end position="440"/>
    </location>
</feature>
<keyword evidence="2 9" id="KW-0597">Phosphoprotein</keyword>
<evidence type="ECO:0000256" key="2">
    <source>
        <dbReference type="ARBA" id="ARBA00022553"/>
    </source>
</evidence>
<dbReference type="Pfam" id="PF02879">
    <property type="entry name" value="PGM_PMM_II"/>
    <property type="match status" value="1"/>
</dbReference>
<comment type="PTM">
    <text evidence="9">Activated by phosphorylation.</text>
</comment>
<evidence type="ECO:0000259" key="13">
    <source>
        <dbReference type="Pfam" id="PF02878"/>
    </source>
</evidence>
<evidence type="ECO:0000256" key="6">
    <source>
        <dbReference type="ARBA" id="ARBA00050364"/>
    </source>
</evidence>
<name>A0A366IFS9_9FIRM</name>
<dbReference type="GO" id="GO:0004615">
    <property type="term" value="F:phosphomannomutase activity"/>
    <property type="evidence" value="ECO:0007669"/>
    <property type="project" value="TreeGrafter"/>
</dbReference>
<feature type="active site" description="Phosphoserine intermediate" evidence="9">
    <location>
        <position position="100"/>
    </location>
</feature>
<feature type="binding site" evidence="9">
    <location>
        <position position="243"/>
    </location>
    <ligand>
        <name>Mg(2+)</name>
        <dbReference type="ChEBI" id="CHEBI:18420"/>
    </ligand>
</feature>
<dbReference type="GO" id="GO:0005975">
    <property type="term" value="P:carbohydrate metabolic process"/>
    <property type="evidence" value="ECO:0007669"/>
    <property type="project" value="InterPro"/>
</dbReference>
<accession>A0A366IFS9</accession>
<evidence type="ECO:0000259" key="15">
    <source>
        <dbReference type="Pfam" id="PF02880"/>
    </source>
</evidence>
<dbReference type="GO" id="GO:0006048">
    <property type="term" value="P:UDP-N-acetylglucosamine biosynthetic process"/>
    <property type="evidence" value="ECO:0007669"/>
    <property type="project" value="TreeGrafter"/>
</dbReference>
<evidence type="ECO:0000256" key="8">
    <source>
        <dbReference type="ARBA" id="ARBA00068193"/>
    </source>
</evidence>
<dbReference type="GO" id="GO:0005829">
    <property type="term" value="C:cytosol"/>
    <property type="evidence" value="ECO:0007669"/>
    <property type="project" value="TreeGrafter"/>
</dbReference>
<evidence type="ECO:0000256" key="3">
    <source>
        <dbReference type="ARBA" id="ARBA00022723"/>
    </source>
</evidence>
<feature type="binding site" evidence="9">
    <location>
        <position position="241"/>
    </location>
    <ligand>
        <name>Mg(2+)</name>
        <dbReference type="ChEBI" id="CHEBI:18420"/>
    </ligand>
</feature>
<evidence type="ECO:0000259" key="14">
    <source>
        <dbReference type="Pfam" id="PF02879"/>
    </source>
</evidence>
<feature type="binding site" description="via phosphate group" evidence="9">
    <location>
        <position position="100"/>
    </location>
    <ligand>
        <name>Mg(2+)</name>
        <dbReference type="ChEBI" id="CHEBI:18420"/>
    </ligand>
</feature>
<dbReference type="InterPro" id="IPR005845">
    <property type="entry name" value="A-D-PHexomutase_a/b/a-II"/>
</dbReference>
<dbReference type="InterPro" id="IPR016066">
    <property type="entry name" value="A-D-PHexomutase_CS"/>
</dbReference>
<comment type="caution">
    <text evidence="16">The sequence shown here is derived from an EMBL/GenBank/DDBJ whole genome shotgun (WGS) entry which is preliminary data.</text>
</comment>
<keyword evidence="17" id="KW-1185">Reference proteome</keyword>